<evidence type="ECO:0000313" key="6">
    <source>
        <dbReference type="EMBL" id="GAH47964.1"/>
    </source>
</evidence>
<comment type="caution">
    <text evidence="6">The sequence shown here is derived from an EMBL/GenBank/DDBJ whole genome shotgun (WGS) entry which is preliminary data.</text>
</comment>
<dbReference type="GO" id="GO:0050667">
    <property type="term" value="P:homocysteine metabolic process"/>
    <property type="evidence" value="ECO:0007669"/>
    <property type="project" value="TreeGrafter"/>
</dbReference>
<dbReference type="PROSITE" id="PS51332">
    <property type="entry name" value="B12_BINDING"/>
    <property type="match status" value="1"/>
</dbReference>
<organism evidence="6">
    <name type="scientific">marine sediment metagenome</name>
    <dbReference type="NCBI Taxonomy" id="412755"/>
    <lineage>
        <taxon>unclassified sequences</taxon>
        <taxon>metagenomes</taxon>
        <taxon>ecological metagenomes</taxon>
    </lineage>
</organism>
<evidence type="ECO:0000259" key="5">
    <source>
        <dbReference type="PROSITE" id="PS51337"/>
    </source>
</evidence>
<name>X1H2A5_9ZZZZ</name>
<dbReference type="GO" id="GO:0046872">
    <property type="term" value="F:metal ion binding"/>
    <property type="evidence" value="ECO:0007669"/>
    <property type="project" value="UniProtKB-KW"/>
</dbReference>
<dbReference type="InterPro" id="IPR006158">
    <property type="entry name" value="Cobalamin-bd"/>
</dbReference>
<dbReference type="Pfam" id="PF02310">
    <property type="entry name" value="B12-binding"/>
    <property type="match status" value="1"/>
</dbReference>
<dbReference type="SUPFAM" id="SSF47644">
    <property type="entry name" value="Methionine synthase domain"/>
    <property type="match status" value="1"/>
</dbReference>
<protein>
    <recommendedName>
        <fullName evidence="7">B12-binding domain-containing protein</fullName>
    </recommendedName>
</protein>
<dbReference type="GO" id="GO:0046653">
    <property type="term" value="P:tetrahydrofolate metabolic process"/>
    <property type="evidence" value="ECO:0007669"/>
    <property type="project" value="TreeGrafter"/>
</dbReference>
<keyword evidence="2" id="KW-0479">Metal-binding</keyword>
<dbReference type="GO" id="GO:0008705">
    <property type="term" value="F:methionine synthase activity"/>
    <property type="evidence" value="ECO:0007669"/>
    <property type="project" value="TreeGrafter"/>
</dbReference>
<comment type="similarity">
    <text evidence="1">Belongs to the methylamine corrinoid protein family.</text>
</comment>
<dbReference type="AlphaFoldDB" id="X1H2A5"/>
<reference evidence="6" key="1">
    <citation type="journal article" date="2014" name="Front. Microbiol.">
        <title>High frequency of phylogenetically diverse reductive dehalogenase-homologous genes in deep subseafloor sedimentary metagenomes.</title>
        <authorList>
            <person name="Kawai M."/>
            <person name="Futagami T."/>
            <person name="Toyoda A."/>
            <person name="Takaki Y."/>
            <person name="Nishi S."/>
            <person name="Hori S."/>
            <person name="Arai W."/>
            <person name="Tsubouchi T."/>
            <person name="Morono Y."/>
            <person name="Uchiyama I."/>
            <person name="Ito T."/>
            <person name="Fujiyama A."/>
            <person name="Inagaki F."/>
            <person name="Takami H."/>
        </authorList>
    </citation>
    <scope>NUCLEOTIDE SEQUENCE</scope>
    <source>
        <strain evidence="6">Expedition CK06-06</strain>
    </source>
</reference>
<dbReference type="EMBL" id="BARU01024225">
    <property type="protein sequence ID" value="GAH47964.1"/>
    <property type="molecule type" value="Genomic_DNA"/>
</dbReference>
<feature type="domain" description="B12-binding N-terminal" evidence="5">
    <location>
        <begin position="1"/>
        <end position="88"/>
    </location>
</feature>
<dbReference type="Gene3D" id="3.40.50.280">
    <property type="entry name" value="Cobalamin-binding domain"/>
    <property type="match status" value="1"/>
</dbReference>
<dbReference type="SMART" id="SM01018">
    <property type="entry name" value="B12-binding_2"/>
    <property type="match status" value="1"/>
</dbReference>
<feature type="domain" description="B12-binding" evidence="4">
    <location>
        <begin position="88"/>
        <end position="212"/>
    </location>
</feature>
<dbReference type="Gene3D" id="1.10.1240.10">
    <property type="entry name" value="Methionine synthase domain"/>
    <property type="match status" value="1"/>
</dbReference>
<dbReference type="InterPro" id="IPR036724">
    <property type="entry name" value="Cobalamin-bd_sf"/>
</dbReference>
<dbReference type="FunFam" id="3.40.50.280:FF:000003">
    <property type="entry name" value="Dimethylamine methyltransferase corrinoid protein"/>
    <property type="match status" value="1"/>
</dbReference>
<dbReference type="GO" id="GO:0031419">
    <property type="term" value="F:cobalamin binding"/>
    <property type="evidence" value="ECO:0007669"/>
    <property type="project" value="InterPro"/>
</dbReference>
<evidence type="ECO:0000259" key="4">
    <source>
        <dbReference type="PROSITE" id="PS51332"/>
    </source>
</evidence>
<gene>
    <name evidence="6" type="ORF">S03H2_39214</name>
</gene>
<dbReference type="Pfam" id="PF02607">
    <property type="entry name" value="B12-binding_2"/>
    <property type="match status" value="1"/>
</dbReference>
<dbReference type="InterPro" id="IPR050554">
    <property type="entry name" value="Met_Synthase/Corrinoid"/>
</dbReference>
<sequence>MSDFKALTEAVIKGDIKTAVAETQRALDAGSNVRDILDKGLIATMDEIGERFSKGLIFVPQMLRSAKTMQECTKLLEPFFKEGDITSKGKVLIGTVKGDLHDIGKNLVSMMMEGAGFTITDLGVDVSPEKFVQKAQEVEPDIVAMSALLSTTMPAMPQTIEALQKAGLRDKVKVMIGGAPVTEKYAQKITADSYASDAGTAVSKAKKLLGVS</sequence>
<evidence type="ECO:0000256" key="1">
    <source>
        <dbReference type="ARBA" id="ARBA00010854"/>
    </source>
</evidence>
<dbReference type="GO" id="GO:0005829">
    <property type="term" value="C:cytosol"/>
    <property type="evidence" value="ECO:0007669"/>
    <property type="project" value="TreeGrafter"/>
</dbReference>
<dbReference type="PROSITE" id="PS51337">
    <property type="entry name" value="B12_BINDING_NTER"/>
    <property type="match status" value="1"/>
</dbReference>
<dbReference type="PANTHER" id="PTHR45833">
    <property type="entry name" value="METHIONINE SYNTHASE"/>
    <property type="match status" value="1"/>
</dbReference>
<dbReference type="InterPro" id="IPR036594">
    <property type="entry name" value="Meth_synthase_dom"/>
</dbReference>
<dbReference type="InterPro" id="IPR003759">
    <property type="entry name" value="Cbl-bd_cap"/>
</dbReference>
<evidence type="ECO:0000256" key="2">
    <source>
        <dbReference type="ARBA" id="ARBA00022723"/>
    </source>
</evidence>
<dbReference type="CDD" id="cd02070">
    <property type="entry name" value="corrinoid_protein_B12-BD"/>
    <property type="match status" value="1"/>
</dbReference>
<dbReference type="PANTHER" id="PTHR45833:SF1">
    <property type="entry name" value="METHIONINE SYNTHASE"/>
    <property type="match status" value="1"/>
</dbReference>
<evidence type="ECO:0000256" key="3">
    <source>
        <dbReference type="ARBA" id="ARBA00023285"/>
    </source>
</evidence>
<proteinExistence type="inferred from homology"/>
<accession>X1H2A5</accession>
<dbReference type="SUPFAM" id="SSF52242">
    <property type="entry name" value="Cobalamin (vitamin B12)-binding domain"/>
    <property type="match status" value="1"/>
</dbReference>
<evidence type="ECO:0008006" key="7">
    <source>
        <dbReference type="Google" id="ProtNLM"/>
    </source>
</evidence>
<keyword evidence="3" id="KW-0170">Cobalt</keyword>